<dbReference type="PANTHER" id="PTHR37534:SF46">
    <property type="entry name" value="ZN(II)2CYS6 TRANSCRIPTION FACTOR (EUROFUNG)"/>
    <property type="match status" value="1"/>
</dbReference>
<feature type="compositionally biased region" description="Polar residues" evidence="2">
    <location>
        <begin position="117"/>
        <end position="126"/>
    </location>
</feature>
<keyword evidence="5" id="KW-1185">Reference proteome</keyword>
<dbReference type="SMART" id="SM00066">
    <property type="entry name" value="GAL4"/>
    <property type="match status" value="1"/>
</dbReference>
<dbReference type="Proteomes" id="UP001586593">
    <property type="component" value="Unassembled WGS sequence"/>
</dbReference>
<feature type="domain" description="Zn(2)-C6 fungal-type" evidence="3">
    <location>
        <begin position="6"/>
        <end position="38"/>
    </location>
</feature>
<dbReference type="PROSITE" id="PS50048">
    <property type="entry name" value="ZN2_CY6_FUNGAL_2"/>
    <property type="match status" value="1"/>
</dbReference>
<organism evidence="4 5">
    <name type="scientific">Phialemonium thermophilum</name>
    <dbReference type="NCBI Taxonomy" id="223376"/>
    <lineage>
        <taxon>Eukaryota</taxon>
        <taxon>Fungi</taxon>
        <taxon>Dikarya</taxon>
        <taxon>Ascomycota</taxon>
        <taxon>Pezizomycotina</taxon>
        <taxon>Sordariomycetes</taxon>
        <taxon>Sordariomycetidae</taxon>
        <taxon>Cephalothecales</taxon>
        <taxon>Cephalothecaceae</taxon>
        <taxon>Phialemonium</taxon>
    </lineage>
</organism>
<dbReference type="PROSITE" id="PS00463">
    <property type="entry name" value="ZN2_CY6_FUNGAL_1"/>
    <property type="match status" value="1"/>
</dbReference>
<evidence type="ECO:0000256" key="2">
    <source>
        <dbReference type="SAM" id="MobiDB-lite"/>
    </source>
</evidence>
<gene>
    <name evidence="4" type="ORF">VTK73DRAFT_4050</name>
</gene>
<sequence length="530" mass="58214">MPPGTACDECHRRKERCLFDAAQGQCGQCQVHQRRCSFGRQSRRIGRPPVVRKLPYGCCEVLRFDVSSTPPPQTEPAAAMPRAPASPLLDSDTEGPHRPLAASPPSEPPTTPELRTSALSPPTSSLAGLGDFVDAPDSNATRPSALAQHGPLHEVLSDPQVFYAFHRKFMMGPSFSDSFRQAVMTVLESSDGAVLDAYTTVLALWDVPNEKVKSLSDVDLSRGTHCLKRLQTPAIAHPRDAAAVVMLGQILVVYHIIALGTSAHAILRRSLLLVKAQYPELLAIPSLHTITITPILTDTLECLVRRELPVVAVPDLNSSDDAIVDRTAGLCLGLVRLQQDICRIGHRAKVLAMIVDNDGPASPTDQHVGPYRQELDDLRRRVSHWEPRPPLGFFTAYSRFEVSAMMMQARVYRLATLLVIHRLQYPLGTEDEHAARLAMAIAAELECFVSWAPQEVMGTPIGFPLFMTLIELGHVSEDIIRYMTSPYNAVPGYVDKLKAFVQLVKAARDSGFCGLWFDLADDHLAIPVLP</sequence>
<keyword evidence="1" id="KW-0539">Nucleus</keyword>
<accession>A0ABR3WVG0</accession>
<dbReference type="InterPro" id="IPR036864">
    <property type="entry name" value="Zn2-C6_fun-type_DNA-bd_sf"/>
</dbReference>
<proteinExistence type="predicted"/>
<evidence type="ECO:0000259" key="3">
    <source>
        <dbReference type="PROSITE" id="PS50048"/>
    </source>
</evidence>
<evidence type="ECO:0000256" key="1">
    <source>
        <dbReference type="ARBA" id="ARBA00023242"/>
    </source>
</evidence>
<dbReference type="InterPro" id="IPR001138">
    <property type="entry name" value="Zn2Cys6_DnaBD"/>
</dbReference>
<comment type="caution">
    <text evidence="4">The sequence shown here is derived from an EMBL/GenBank/DDBJ whole genome shotgun (WGS) entry which is preliminary data.</text>
</comment>
<evidence type="ECO:0000313" key="5">
    <source>
        <dbReference type="Proteomes" id="UP001586593"/>
    </source>
</evidence>
<dbReference type="SUPFAM" id="SSF57701">
    <property type="entry name" value="Zn2/Cys6 DNA-binding domain"/>
    <property type="match status" value="1"/>
</dbReference>
<name>A0ABR3WVG0_9PEZI</name>
<dbReference type="Gene3D" id="4.10.240.10">
    <property type="entry name" value="Zn(2)-C6 fungal-type DNA-binding domain"/>
    <property type="match status" value="1"/>
</dbReference>
<feature type="compositionally biased region" description="Low complexity" evidence="2">
    <location>
        <begin position="76"/>
        <end position="87"/>
    </location>
</feature>
<evidence type="ECO:0000313" key="4">
    <source>
        <dbReference type="EMBL" id="KAL1867651.1"/>
    </source>
</evidence>
<feature type="region of interest" description="Disordered" evidence="2">
    <location>
        <begin position="67"/>
        <end position="145"/>
    </location>
</feature>
<dbReference type="Pfam" id="PF00172">
    <property type="entry name" value="Zn_clus"/>
    <property type="match status" value="1"/>
</dbReference>
<dbReference type="CDD" id="cd00067">
    <property type="entry name" value="GAL4"/>
    <property type="match status" value="1"/>
</dbReference>
<reference evidence="4 5" key="1">
    <citation type="journal article" date="2024" name="Commun. Biol.">
        <title>Comparative genomic analysis of thermophilic fungi reveals convergent evolutionary adaptations and gene losses.</title>
        <authorList>
            <person name="Steindorff A.S."/>
            <person name="Aguilar-Pontes M.V."/>
            <person name="Robinson A.J."/>
            <person name="Andreopoulos B."/>
            <person name="LaButti K."/>
            <person name="Kuo A."/>
            <person name="Mondo S."/>
            <person name="Riley R."/>
            <person name="Otillar R."/>
            <person name="Haridas S."/>
            <person name="Lipzen A."/>
            <person name="Grimwood J."/>
            <person name="Schmutz J."/>
            <person name="Clum A."/>
            <person name="Reid I.D."/>
            <person name="Moisan M.C."/>
            <person name="Butler G."/>
            <person name="Nguyen T.T.M."/>
            <person name="Dewar K."/>
            <person name="Conant G."/>
            <person name="Drula E."/>
            <person name="Henrissat B."/>
            <person name="Hansel C."/>
            <person name="Singer S."/>
            <person name="Hutchinson M.I."/>
            <person name="de Vries R.P."/>
            <person name="Natvig D.O."/>
            <person name="Powell A.J."/>
            <person name="Tsang A."/>
            <person name="Grigoriev I.V."/>
        </authorList>
    </citation>
    <scope>NUCLEOTIDE SEQUENCE [LARGE SCALE GENOMIC DNA]</scope>
    <source>
        <strain evidence="4 5">ATCC 24622</strain>
    </source>
</reference>
<dbReference type="EMBL" id="JAZHXJ010000234">
    <property type="protein sequence ID" value="KAL1867651.1"/>
    <property type="molecule type" value="Genomic_DNA"/>
</dbReference>
<protein>
    <recommendedName>
        <fullName evidence="3">Zn(2)-C6 fungal-type domain-containing protein</fullName>
    </recommendedName>
</protein>
<dbReference type="PANTHER" id="PTHR37534">
    <property type="entry name" value="TRANSCRIPTIONAL ACTIVATOR PROTEIN UGA3"/>
    <property type="match status" value="1"/>
</dbReference>